<reference evidence="2 3" key="1">
    <citation type="journal article" date="2007" name="Int. J. Syst. Evol. Microbiol.">
        <title>Chryseobacterium flavum sp. nov., isolated from polluted soil.</title>
        <authorList>
            <person name="Zhou Y."/>
            <person name="Dong J."/>
            <person name="Wang X."/>
            <person name="Huang X."/>
            <person name="Zhang K.Y."/>
            <person name="Zhang Y.Q."/>
            <person name="Guo Y.F."/>
            <person name="Lai R."/>
            <person name="Li W.J."/>
        </authorList>
    </citation>
    <scope>NUCLEOTIDE SEQUENCE [LARGE SCALE GENOMIC DNA]</scope>
    <source>
        <strain evidence="2 3">KCTC 12877</strain>
    </source>
</reference>
<evidence type="ECO:0000256" key="1">
    <source>
        <dbReference type="SAM" id="SignalP"/>
    </source>
</evidence>
<dbReference type="AlphaFoldDB" id="A0A3D9CGE2"/>
<protein>
    <recommendedName>
        <fullName evidence="4">DUF4960 domain-containing protein</fullName>
    </recommendedName>
</protein>
<feature type="chain" id="PRO_5017753682" description="DUF4960 domain-containing protein" evidence="1">
    <location>
        <begin position="24"/>
        <end position="504"/>
    </location>
</feature>
<dbReference type="Proteomes" id="UP000256769">
    <property type="component" value="Unassembled WGS sequence"/>
</dbReference>
<evidence type="ECO:0000313" key="2">
    <source>
        <dbReference type="EMBL" id="REC64797.1"/>
    </source>
</evidence>
<gene>
    <name evidence="2" type="ORF">DRF59_19050</name>
</gene>
<keyword evidence="1" id="KW-0732">Signal</keyword>
<feature type="signal peptide" evidence="1">
    <location>
        <begin position="1"/>
        <end position="23"/>
    </location>
</feature>
<comment type="caution">
    <text evidence="2">The sequence shown here is derived from an EMBL/GenBank/DDBJ whole genome shotgun (WGS) entry which is preliminary data.</text>
</comment>
<keyword evidence="3" id="KW-1185">Reference proteome</keyword>
<evidence type="ECO:0000313" key="3">
    <source>
        <dbReference type="Proteomes" id="UP000256769"/>
    </source>
</evidence>
<proteinExistence type="predicted"/>
<dbReference type="EMBL" id="QNUE01000024">
    <property type="protein sequence ID" value="REC64797.1"/>
    <property type="molecule type" value="Genomic_DNA"/>
</dbReference>
<organism evidence="2 3">
    <name type="scientific">Chryseobacterium flavum</name>
    <dbReference type="NCBI Taxonomy" id="415851"/>
    <lineage>
        <taxon>Bacteria</taxon>
        <taxon>Pseudomonadati</taxon>
        <taxon>Bacteroidota</taxon>
        <taxon>Flavobacteriia</taxon>
        <taxon>Flavobacteriales</taxon>
        <taxon>Weeksellaceae</taxon>
        <taxon>Chryseobacterium group</taxon>
        <taxon>Chryseobacterium</taxon>
    </lineage>
</organism>
<accession>A0A3D9CGE2</accession>
<name>A0A3D9CGE2_9FLAO</name>
<evidence type="ECO:0008006" key="4">
    <source>
        <dbReference type="Google" id="ProtNLM"/>
    </source>
</evidence>
<sequence length="504" mass="53275">MKKMKKKVFLIAGVLLSVSMTYGQVGIGSPVPRGALDINKKDGDKYSYDMGLVLPTNAAANNIKNAVPNNAVAPGTIFYDSTKDCVRLKQTADWSDCIGSAETAPLGVVQTLDCNNATINGTFAANVYSYGTFKIPYTGGNGKSYPAVSVNSSGVTGLTATLAPGTFENGNGTLTFVVSGIPSGEGQAIFVISVGGQTCPVIVNVVNKPGTGGGSDYARIGSYGFFSFLLTSAGNDVGFNKFTNQMRQAANYGPAGIKKTEGIFYTALASGAGVYDVFTQQQSFNNQGSTVYTQVRDFATGKKLRSSFDILEVGHWGVNSSVTQESQIDGNDFELIRDFVKAGGVAIIALDNGAVATNFYLYKTYLLNKFGLKGKLGTGSSLKIFTQLADGHGQVKDNFPGSVQNFGSVSQGEELSSGMSAQVGYKMSDLPAGSTVYAVNKNYPDYAMAFTLGGEYEGRVIFVNYGYFKGPYAVGTNSDVVIDSAQEKFMHNLIAYAMDKSKGL</sequence>